<dbReference type="GO" id="GO:0005737">
    <property type="term" value="C:cytoplasm"/>
    <property type="evidence" value="ECO:0007669"/>
    <property type="project" value="TreeGrafter"/>
</dbReference>
<dbReference type="FunFam" id="3.40.640.10:FF:000046">
    <property type="entry name" value="Cystathionine gamma-lyase"/>
    <property type="match status" value="1"/>
</dbReference>
<feature type="modified residue" description="N6-(pyridoxal phosphate)lysine" evidence="3">
    <location>
        <position position="204"/>
    </location>
</feature>
<dbReference type="Gene3D" id="3.90.1150.10">
    <property type="entry name" value="Aspartate Aminotransferase, domain 1"/>
    <property type="match status" value="1"/>
</dbReference>
<keyword evidence="5" id="KW-0456">Lyase</keyword>
<comment type="cofactor">
    <cofactor evidence="1 4">
        <name>pyridoxal 5'-phosphate</name>
        <dbReference type="ChEBI" id="CHEBI:597326"/>
    </cofactor>
</comment>
<dbReference type="GO" id="GO:0019346">
    <property type="term" value="P:transsulfuration"/>
    <property type="evidence" value="ECO:0007669"/>
    <property type="project" value="InterPro"/>
</dbReference>
<dbReference type="GO" id="GO:0030170">
    <property type="term" value="F:pyridoxal phosphate binding"/>
    <property type="evidence" value="ECO:0007669"/>
    <property type="project" value="InterPro"/>
</dbReference>
<protein>
    <submittedName>
        <fullName evidence="5">Cystathionine beta-lyase</fullName>
    </submittedName>
</protein>
<name>A0A098S311_9BACT</name>
<evidence type="ECO:0000313" key="5">
    <source>
        <dbReference type="EMBL" id="KGE85582.1"/>
    </source>
</evidence>
<keyword evidence="2 3" id="KW-0663">Pyridoxal phosphate</keyword>
<evidence type="ECO:0000256" key="4">
    <source>
        <dbReference type="RuleBase" id="RU362118"/>
    </source>
</evidence>
<dbReference type="Gene3D" id="3.40.640.10">
    <property type="entry name" value="Type I PLP-dependent aspartate aminotransferase-like (Major domain)"/>
    <property type="match status" value="1"/>
</dbReference>
<dbReference type="PANTHER" id="PTHR11808:SF80">
    <property type="entry name" value="CYSTATHIONINE GAMMA-LYASE"/>
    <property type="match status" value="1"/>
</dbReference>
<organism evidence="5 6">
    <name type="scientific">Phaeodactylibacter xiamenensis</name>
    <dbReference type="NCBI Taxonomy" id="1524460"/>
    <lineage>
        <taxon>Bacteria</taxon>
        <taxon>Pseudomonadati</taxon>
        <taxon>Bacteroidota</taxon>
        <taxon>Saprospiria</taxon>
        <taxon>Saprospirales</taxon>
        <taxon>Haliscomenobacteraceae</taxon>
        <taxon>Phaeodactylibacter</taxon>
    </lineage>
</organism>
<dbReference type="EMBL" id="JPOS01000084">
    <property type="protein sequence ID" value="KGE85582.1"/>
    <property type="molecule type" value="Genomic_DNA"/>
</dbReference>
<sequence>MHLSEILMHLGEDRHNYFNAVSPPVMQTSNFAFDSLDDFRQAIAQEAQQPVYSRGVNPTVAILRKKLAALEHAEDALVFGSGMAAISAAILAHCKADGHVVCVAKPYSWTHSILVNYLPRFGVSHTFVDGTGPEQIEAAIQSNTTLLYLESPNSMTFELQDLEACAAIAKKHGIPTCIDNSYASPVFQNPIDFDIDMVVHSGTKYLNGHSDVVFGVLCGSYETIGRVFAGEYMTLGGILSPHDASLVIRGLRTLELRMQRTHESALEIARQLEGHPAAGKVLHPWLPSFPQYELARRQMTGAGGLFSFYLDADTFGQAERFFEGLERFLLAVSWGGHESLVMPATAFYGVPGREDSTTPWNLVRLYIGLEDPAWLWEGLEKGFQYMRG</sequence>
<dbReference type="AlphaFoldDB" id="A0A098S311"/>
<dbReference type="InterPro" id="IPR054542">
    <property type="entry name" value="Cys_met_metab_PP"/>
</dbReference>
<dbReference type="PROSITE" id="PS00868">
    <property type="entry name" value="CYS_MET_METAB_PP"/>
    <property type="match status" value="1"/>
</dbReference>
<comment type="caution">
    <text evidence="5">The sequence shown here is derived from an EMBL/GenBank/DDBJ whole genome shotgun (WGS) entry which is preliminary data.</text>
</comment>
<gene>
    <name evidence="5" type="ORF">IX84_26110</name>
</gene>
<dbReference type="CDD" id="cd00614">
    <property type="entry name" value="CGS_like"/>
    <property type="match status" value="1"/>
</dbReference>
<comment type="similarity">
    <text evidence="4">Belongs to the trans-sulfuration enzymes family.</text>
</comment>
<dbReference type="STRING" id="1524460.IX84_26110"/>
<proteinExistence type="inferred from homology"/>
<dbReference type="PANTHER" id="PTHR11808">
    <property type="entry name" value="TRANS-SULFURATION ENZYME FAMILY MEMBER"/>
    <property type="match status" value="1"/>
</dbReference>
<evidence type="ECO:0000256" key="2">
    <source>
        <dbReference type="ARBA" id="ARBA00022898"/>
    </source>
</evidence>
<evidence type="ECO:0000256" key="3">
    <source>
        <dbReference type="PIRSR" id="PIRSR001434-2"/>
    </source>
</evidence>
<dbReference type="RefSeq" id="WP_044227489.1">
    <property type="nucleotide sequence ID" value="NZ_JBKAGJ010000003.1"/>
</dbReference>
<dbReference type="InterPro" id="IPR015424">
    <property type="entry name" value="PyrdxlP-dep_Trfase"/>
</dbReference>
<dbReference type="SUPFAM" id="SSF53383">
    <property type="entry name" value="PLP-dependent transferases"/>
    <property type="match status" value="1"/>
</dbReference>
<keyword evidence="6" id="KW-1185">Reference proteome</keyword>
<dbReference type="OrthoDB" id="9773476at2"/>
<evidence type="ECO:0000256" key="1">
    <source>
        <dbReference type="ARBA" id="ARBA00001933"/>
    </source>
</evidence>
<dbReference type="InterPro" id="IPR015421">
    <property type="entry name" value="PyrdxlP-dep_Trfase_major"/>
</dbReference>
<dbReference type="InterPro" id="IPR015422">
    <property type="entry name" value="PyrdxlP-dep_Trfase_small"/>
</dbReference>
<reference evidence="5 6" key="1">
    <citation type="journal article" date="2014" name="Int. J. Syst. Evol. Microbiol.">
        <title>Phaeodactylibacter xiamenensis gen. nov., sp. nov., a member of the family Saprospiraceae isolated from the marine alga Phaeodactylum tricornutum.</title>
        <authorList>
            <person name="Chen Z.Jr."/>
            <person name="Lei X."/>
            <person name="Lai Q."/>
            <person name="Li Y."/>
            <person name="Zhang B."/>
            <person name="Zhang J."/>
            <person name="Zhang H."/>
            <person name="Yang L."/>
            <person name="Zheng W."/>
            <person name="Tian Y."/>
            <person name="Yu Z."/>
            <person name="Xu H.Jr."/>
            <person name="Zheng T."/>
        </authorList>
    </citation>
    <scope>NUCLEOTIDE SEQUENCE [LARGE SCALE GENOMIC DNA]</scope>
    <source>
        <strain evidence="5 6">KD52</strain>
    </source>
</reference>
<dbReference type="Pfam" id="PF01053">
    <property type="entry name" value="Cys_Met_Meta_PP"/>
    <property type="match status" value="1"/>
</dbReference>
<dbReference type="InterPro" id="IPR000277">
    <property type="entry name" value="Cys/Met-Metab_PyrdxlP-dep_enz"/>
</dbReference>
<dbReference type="Proteomes" id="UP000029736">
    <property type="component" value="Unassembled WGS sequence"/>
</dbReference>
<evidence type="ECO:0000313" key="6">
    <source>
        <dbReference type="Proteomes" id="UP000029736"/>
    </source>
</evidence>
<accession>A0A098S311</accession>
<dbReference type="PIRSF" id="PIRSF001434">
    <property type="entry name" value="CGS"/>
    <property type="match status" value="1"/>
</dbReference>
<dbReference type="GO" id="GO:0016846">
    <property type="term" value="F:carbon-sulfur lyase activity"/>
    <property type="evidence" value="ECO:0007669"/>
    <property type="project" value="TreeGrafter"/>
</dbReference>